<dbReference type="RefSeq" id="WP_160482728.1">
    <property type="nucleotide sequence ID" value="NZ_WTFN01000095.1"/>
</dbReference>
<comment type="caution">
    <text evidence="2">The sequence shown here is derived from an EMBL/GenBank/DDBJ whole genome shotgun (WGS) entry which is preliminary data.</text>
</comment>
<keyword evidence="1" id="KW-1133">Transmembrane helix</keyword>
<name>A0A7X3HD04_9GAMM</name>
<feature type="transmembrane region" description="Helical" evidence="1">
    <location>
        <begin position="37"/>
        <end position="55"/>
    </location>
</feature>
<dbReference type="InterPro" id="IPR009525">
    <property type="entry name" value="DUF1145"/>
</dbReference>
<keyword evidence="1" id="KW-0472">Membrane</keyword>
<gene>
    <name evidence="2" type="ORF">GO594_25875</name>
</gene>
<dbReference type="Pfam" id="PF06611">
    <property type="entry name" value="DUF1145"/>
    <property type="match status" value="1"/>
</dbReference>
<keyword evidence="1" id="KW-0812">Transmembrane</keyword>
<accession>A0A7X3HD04</accession>
<proteinExistence type="predicted"/>
<sequence>MKLFLGVGKSVALLFWLAVLANLFEPFARPFSTLLNGLALLVLGLHVLEALLYNAQLRTRPHPWRDRLQLMLFGVFHLAGLPKQEASHA</sequence>
<dbReference type="Proteomes" id="UP000461288">
    <property type="component" value="Unassembled WGS sequence"/>
</dbReference>
<dbReference type="PANTHER" id="PTHR38775:SF1">
    <property type="entry name" value="INNER MEMBRANE PROTEIN"/>
    <property type="match status" value="1"/>
</dbReference>
<protein>
    <submittedName>
        <fullName evidence="2">DUF1145 domain-containing protein</fullName>
    </submittedName>
</protein>
<evidence type="ECO:0000313" key="3">
    <source>
        <dbReference type="Proteomes" id="UP000461288"/>
    </source>
</evidence>
<reference evidence="2 3" key="1">
    <citation type="submission" date="2019-12" db="EMBL/GenBank/DDBJ databases">
        <title>Draft genome sequence of Pseudomonas otitidis recovered from a chicken carcass.</title>
        <authorList>
            <person name="Vieira T.R."/>
            <person name="Oliviera E.F.C."/>
            <person name="Silva N.M.V."/>
            <person name="Sambrano G.E."/>
            <person name="Cibulski S.P."/>
            <person name="Cardoso M.R.I."/>
        </authorList>
    </citation>
    <scope>NUCLEOTIDE SEQUENCE [LARGE SCALE GENOMIC DNA]</scope>
    <source>
        <strain evidence="2 3">25_K</strain>
    </source>
</reference>
<evidence type="ECO:0000313" key="2">
    <source>
        <dbReference type="EMBL" id="MWK59430.1"/>
    </source>
</evidence>
<evidence type="ECO:0000256" key="1">
    <source>
        <dbReference type="SAM" id="Phobius"/>
    </source>
</evidence>
<organism evidence="2 3">
    <name type="scientific">Metapseudomonas otitidis</name>
    <dbReference type="NCBI Taxonomy" id="319939"/>
    <lineage>
        <taxon>Bacteria</taxon>
        <taxon>Pseudomonadati</taxon>
        <taxon>Pseudomonadota</taxon>
        <taxon>Gammaproteobacteria</taxon>
        <taxon>Pseudomonadales</taxon>
        <taxon>Pseudomonadaceae</taxon>
        <taxon>Metapseudomonas</taxon>
    </lineage>
</organism>
<dbReference type="AlphaFoldDB" id="A0A7X3HD04"/>
<dbReference type="PANTHER" id="PTHR38775">
    <property type="entry name" value="INNER MEMBRANE PROTEIN-RELATED"/>
    <property type="match status" value="1"/>
</dbReference>
<dbReference type="EMBL" id="WTFN01000095">
    <property type="protein sequence ID" value="MWK59430.1"/>
    <property type="molecule type" value="Genomic_DNA"/>
</dbReference>